<accession>A0A3D9CYE4</accession>
<comment type="caution">
    <text evidence="4">The sequence shown here is derived from an EMBL/GenBank/DDBJ whole genome shotgun (WGS) entry which is preliminary data.</text>
</comment>
<keyword evidence="2" id="KW-0804">Transcription</keyword>
<sequence>MSYLAEECGFASHSSFATVFRNITGISPSVFIREASKNQSS</sequence>
<dbReference type="Gene3D" id="1.10.10.60">
    <property type="entry name" value="Homeodomain-like"/>
    <property type="match status" value="1"/>
</dbReference>
<organism evidence="4 5">
    <name type="scientific">Epilithonimonas hispanica</name>
    <dbReference type="NCBI Taxonomy" id="358687"/>
    <lineage>
        <taxon>Bacteria</taxon>
        <taxon>Pseudomonadati</taxon>
        <taxon>Bacteroidota</taxon>
        <taxon>Flavobacteriia</taxon>
        <taxon>Flavobacteriales</taxon>
        <taxon>Weeksellaceae</taxon>
        <taxon>Chryseobacterium group</taxon>
        <taxon>Epilithonimonas</taxon>
    </lineage>
</organism>
<dbReference type="Pfam" id="PF00165">
    <property type="entry name" value="HTH_AraC"/>
    <property type="match status" value="1"/>
</dbReference>
<dbReference type="AlphaFoldDB" id="A0A3D9CYE4"/>
<dbReference type="EMBL" id="QNUG01000015">
    <property type="protein sequence ID" value="REC70657.1"/>
    <property type="molecule type" value="Genomic_DNA"/>
</dbReference>
<evidence type="ECO:0000256" key="1">
    <source>
        <dbReference type="ARBA" id="ARBA00023015"/>
    </source>
</evidence>
<dbReference type="InterPro" id="IPR009057">
    <property type="entry name" value="Homeodomain-like_sf"/>
</dbReference>
<dbReference type="GO" id="GO:0043565">
    <property type="term" value="F:sequence-specific DNA binding"/>
    <property type="evidence" value="ECO:0007669"/>
    <property type="project" value="InterPro"/>
</dbReference>
<dbReference type="PROSITE" id="PS01124">
    <property type="entry name" value="HTH_ARAC_FAMILY_2"/>
    <property type="match status" value="1"/>
</dbReference>
<evidence type="ECO:0000259" key="3">
    <source>
        <dbReference type="PROSITE" id="PS01124"/>
    </source>
</evidence>
<keyword evidence="1" id="KW-0805">Transcription regulation</keyword>
<dbReference type="InterPro" id="IPR018060">
    <property type="entry name" value="HTH_AraC"/>
</dbReference>
<evidence type="ECO:0000313" key="5">
    <source>
        <dbReference type="Proteomes" id="UP000256326"/>
    </source>
</evidence>
<dbReference type="Proteomes" id="UP000256326">
    <property type="component" value="Unassembled WGS sequence"/>
</dbReference>
<protein>
    <recommendedName>
        <fullName evidence="3">HTH araC/xylS-type domain-containing protein</fullName>
    </recommendedName>
</protein>
<name>A0A3D9CYE4_9FLAO</name>
<reference evidence="4 5" key="1">
    <citation type="journal article" date="2006" name="Int. J. Syst. Evol. Microbiol.">
        <title>Chryseobacterium hispanicum sp. nov., isolated from the drinking water distribution system of Sevilla, Spain.</title>
        <authorList>
            <person name="Gallego V."/>
            <person name="Garcia M.T."/>
            <person name="Ventosa A."/>
        </authorList>
    </citation>
    <scope>NUCLEOTIDE SEQUENCE [LARGE SCALE GENOMIC DNA]</scope>
    <source>
        <strain evidence="4 5">KCTC 22104</strain>
    </source>
</reference>
<evidence type="ECO:0000256" key="2">
    <source>
        <dbReference type="ARBA" id="ARBA00023163"/>
    </source>
</evidence>
<dbReference type="SUPFAM" id="SSF46689">
    <property type="entry name" value="Homeodomain-like"/>
    <property type="match status" value="1"/>
</dbReference>
<evidence type="ECO:0000313" key="4">
    <source>
        <dbReference type="EMBL" id="REC70657.1"/>
    </source>
</evidence>
<proteinExistence type="predicted"/>
<gene>
    <name evidence="4" type="ORF">DRF58_08925</name>
</gene>
<feature type="domain" description="HTH araC/xylS-type" evidence="3">
    <location>
        <begin position="1"/>
        <end position="34"/>
    </location>
</feature>
<dbReference type="GO" id="GO:0003700">
    <property type="term" value="F:DNA-binding transcription factor activity"/>
    <property type="evidence" value="ECO:0007669"/>
    <property type="project" value="InterPro"/>
</dbReference>
<keyword evidence="5" id="KW-1185">Reference proteome</keyword>